<dbReference type="EMBL" id="BK015445">
    <property type="protein sequence ID" value="DAE07089.1"/>
    <property type="molecule type" value="Genomic_DNA"/>
</dbReference>
<organism evidence="1">
    <name type="scientific">Siphoviridae sp. ctcUB23</name>
    <dbReference type="NCBI Taxonomy" id="2825573"/>
    <lineage>
        <taxon>Viruses</taxon>
        <taxon>Duplodnaviria</taxon>
        <taxon>Heunggongvirae</taxon>
        <taxon>Uroviricota</taxon>
        <taxon>Caudoviricetes</taxon>
    </lineage>
</organism>
<sequence length="156" mass="17907">MKRKRNYSRLYAIAKAKGIDLDEHKEVLVSQFTGGRTTSLRDMTPAEYEEMCECLQTGKQVGESTEEHKERLRRARSAVLNRLQRLGVDTADRTFAAVNRFCMNSRIIGKPFGMLSVEELQALIPKLEAILRKPRTVKPQRIVHIPLFIRPDQLPS</sequence>
<protein>
    <submittedName>
        <fullName evidence="1">Uncharacterized protein</fullName>
    </submittedName>
</protein>
<reference evidence="1" key="1">
    <citation type="journal article" date="2021" name="Proc. Natl. Acad. Sci. U.S.A.">
        <title>A Catalog of Tens of Thousands of Viruses from Human Metagenomes Reveals Hidden Associations with Chronic Diseases.</title>
        <authorList>
            <person name="Tisza M.J."/>
            <person name="Buck C.B."/>
        </authorList>
    </citation>
    <scope>NUCLEOTIDE SEQUENCE</scope>
    <source>
        <strain evidence="1">CtcUB23</strain>
    </source>
</reference>
<proteinExistence type="predicted"/>
<name>A0A8S5PKZ4_9CAUD</name>
<evidence type="ECO:0000313" key="1">
    <source>
        <dbReference type="EMBL" id="DAE07089.1"/>
    </source>
</evidence>
<accession>A0A8S5PKZ4</accession>